<dbReference type="FunCoup" id="A0A158P3Z3">
    <property type="interactions" value="49"/>
</dbReference>
<dbReference type="GO" id="GO:0004930">
    <property type="term" value="F:G protein-coupled receptor activity"/>
    <property type="evidence" value="ECO:0007669"/>
    <property type="project" value="InterPro"/>
</dbReference>
<feature type="compositionally biased region" description="Polar residues" evidence="5">
    <location>
        <begin position="552"/>
        <end position="585"/>
    </location>
</feature>
<dbReference type="GO" id="GO:0016020">
    <property type="term" value="C:membrane"/>
    <property type="evidence" value="ECO:0007669"/>
    <property type="project" value="UniProtKB-SubCell"/>
</dbReference>
<name>A0A158P3Z3_ATTCE</name>
<feature type="transmembrane region" description="Helical" evidence="6">
    <location>
        <begin position="514"/>
        <end position="536"/>
    </location>
</feature>
<dbReference type="EMBL" id="ADTU01008630">
    <property type="status" value="NOT_ANNOTATED_CDS"/>
    <property type="molecule type" value="Genomic_DNA"/>
</dbReference>
<keyword evidence="4 6" id="KW-0472">Membrane</keyword>
<evidence type="ECO:0000313" key="9">
    <source>
        <dbReference type="EnsemblMetazoa" id="XP_012064501.1"/>
    </source>
</evidence>
<evidence type="ECO:0000256" key="5">
    <source>
        <dbReference type="SAM" id="MobiDB-lite"/>
    </source>
</evidence>
<evidence type="ECO:0000313" key="10">
    <source>
        <dbReference type="Proteomes" id="UP000005205"/>
    </source>
</evidence>
<evidence type="ECO:0000256" key="4">
    <source>
        <dbReference type="ARBA" id="ARBA00023136"/>
    </source>
</evidence>
<dbReference type="eggNOG" id="KOG4193">
    <property type="taxonomic scope" value="Eukaryota"/>
</dbReference>
<feature type="domain" description="G-protein coupled receptors family 2 profile 2" evidence="8">
    <location>
        <begin position="278"/>
        <end position="538"/>
    </location>
</feature>
<reference evidence="9" key="2">
    <citation type="submission" date="2016-04" db="UniProtKB">
        <authorList>
            <consortium name="EnsemblMetazoa"/>
        </authorList>
    </citation>
    <scope>IDENTIFICATION</scope>
</reference>
<evidence type="ECO:0000256" key="6">
    <source>
        <dbReference type="SAM" id="Phobius"/>
    </source>
</evidence>
<dbReference type="EMBL" id="ADTU01008628">
    <property type="status" value="NOT_ANNOTATED_CDS"/>
    <property type="molecule type" value="Genomic_DNA"/>
</dbReference>
<comment type="subcellular location">
    <subcellularLocation>
        <location evidence="1">Membrane</location>
        <topology evidence="1">Multi-pass membrane protein</topology>
    </subcellularLocation>
</comment>
<evidence type="ECO:0000256" key="7">
    <source>
        <dbReference type="SAM" id="SignalP"/>
    </source>
</evidence>
<dbReference type="InterPro" id="IPR017981">
    <property type="entry name" value="GPCR_2-like_7TM"/>
</dbReference>
<keyword evidence="7" id="KW-0732">Signal</keyword>
<dbReference type="KEGG" id="acep:105627833"/>
<keyword evidence="10" id="KW-1185">Reference proteome</keyword>
<dbReference type="PROSITE" id="PS50261">
    <property type="entry name" value="G_PROTEIN_RECEP_F2_4"/>
    <property type="match status" value="1"/>
</dbReference>
<dbReference type="OrthoDB" id="8191206at2759"/>
<dbReference type="PANTHER" id="PTHR46953:SF1">
    <property type="entry name" value="G-PROTEIN COUPLED RECEPTOR MTH-LIKE 1-RELATED"/>
    <property type="match status" value="1"/>
</dbReference>
<evidence type="ECO:0000256" key="3">
    <source>
        <dbReference type="ARBA" id="ARBA00022989"/>
    </source>
</evidence>
<dbReference type="EMBL" id="ADTU01008631">
    <property type="status" value="NOT_ANNOTATED_CDS"/>
    <property type="molecule type" value="Genomic_DNA"/>
</dbReference>
<keyword evidence="3 6" id="KW-1133">Transmembrane helix</keyword>
<proteinExistence type="predicted"/>
<dbReference type="EnsemblMetazoa" id="XM_012209111.1">
    <property type="protein sequence ID" value="XP_012064501.1"/>
    <property type="gene ID" value="LOC105627833"/>
</dbReference>
<dbReference type="EMBL" id="ADTU01008634">
    <property type="status" value="NOT_ANNOTATED_CDS"/>
    <property type="molecule type" value="Genomic_DNA"/>
</dbReference>
<protein>
    <recommendedName>
        <fullName evidence="8">G-protein coupled receptors family 2 profile 2 domain-containing protein</fullName>
    </recommendedName>
</protein>
<dbReference type="Pfam" id="PF00002">
    <property type="entry name" value="7tm_2"/>
    <property type="match status" value="1"/>
</dbReference>
<dbReference type="GO" id="GO:0007166">
    <property type="term" value="P:cell surface receptor signaling pathway"/>
    <property type="evidence" value="ECO:0007669"/>
    <property type="project" value="InterPro"/>
</dbReference>
<dbReference type="CDD" id="cd15039">
    <property type="entry name" value="7tmB3_Methuselah-like"/>
    <property type="match status" value="1"/>
</dbReference>
<reference evidence="10" key="1">
    <citation type="journal article" date="2011" name="PLoS Genet.">
        <title>The genome sequence of the leaf-cutter ant Atta cephalotes reveals insights into its obligate symbiotic lifestyle.</title>
        <authorList>
            <person name="Suen G."/>
            <person name="Teiling C."/>
            <person name="Li L."/>
            <person name="Holt C."/>
            <person name="Abouheif E."/>
            <person name="Bornberg-Bauer E."/>
            <person name="Bouffard P."/>
            <person name="Caldera E.J."/>
            <person name="Cash E."/>
            <person name="Cavanaugh A."/>
            <person name="Denas O."/>
            <person name="Elhaik E."/>
            <person name="Fave M.J."/>
            <person name="Gadau J."/>
            <person name="Gibson J.D."/>
            <person name="Graur D."/>
            <person name="Grubbs K.J."/>
            <person name="Hagen D.E."/>
            <person name="Harkins T.T."/>
            <person name="Helmkampf M."/>
            <person name="Hu H."/>
            <person name="Johnson B.R."/>
            <person name="Kim J."/>
            <person name="Marsh S.E."/>
            <person name="Moeller J.A."/>
            <person name="Munoz-Torres M.C."/>
            <person name="Murphy M.C."/>
            <person name="Naughton M.C."/>
            <person name="Nigam S."/>
            <person name="Overson R."/>
            <person name="Rajakumar R."/>
            <person name="Reese J.T."/>
            <person name="Scott J.J."/>
            <person name="Smith C.R."/>
            <person name="Tao S."/>
            <person name="Tsutsui N.D."/>
            <person name="Viljakainen L."/>
            <person name="Wissler L."/>
            <person name="Yandell M.D."/>
            <person name="Zimmer F."/>
            <person name="Taylor J."/>
            <person name="Slater S.C."/>
            <person name="Clifton S.W."/>
            <person name="Warren W.C."/>
            <person name="Elsik C.G."/>
            <person name="Smith C.D."/>
            <person name="Weinstock G.M."/>
            <person name="Gerardo N.M."/>
            <person name="Currie C.R."/>
        </authorList>
    </citation>
    <scope>NUCLEOTIDE SEQUENCE [LARGE SCALE GENOMIC DNA]</scope>
</reference>
<feature type="transmembrane region" description="Helical" evidence="6">
    <location>
        <begin position="281"/>
        <end position="305"/>
    </location>
</feature>
<dbReference type="Proteomes" id="UP000005205">
    <property type="component" value="Unassembled WGS sequence"/>
</dbReference>
<evidence type="ECO:0000259" key="8">
    <source>
        <dbReference type="PROSITE" id="PS50261"/>
    </source>
</evidence>
<dbReference type="InterPro" id="IPR052808">
    <property type="entry name" value="GPCR_Mth-like"/>
</dbReference>
<feature type="region of interest" description="Disordered" evidence="5">
    <location>
        <begin position="552"/>
        <end position="592"/>
    </location>
</feature>
<dbReference type="EMBL" id="ADTU01008635">
    <property type="status" value="NOT_ANNOTATED_CDS"/>
    <property type="molecule type" value="Genomic_DNA"/>
</dbReference>
<dbReference type="EMBL" id="ADTU01008629">
    <property type="status" value="NOT_ANNOTATED_CDS"/>
    <property type="molecule type" value="Genomic_DNA"/>
</dbReference>
<feature type="transmembrane region" description="Helical" evidence="6">
    <location>
        <begin position="484"/>
        <end position="502"/>
    </location>
</feature>
<gene>
    <name evidence="9" type="primary">105627833</name>
</gene>
<keyword evidence="2 6" id="KW-0812">Transmembrane</keyword>
<dbReference type="EMBL" id="ADTU01008633">
    <property type="status" value="NOT_ANNOTATED_CDS"/>
    <property type="molecule type" value="Genomic_DNA"/>
</dbReference>
<evidence type="ECO:0000256" key="2">
    <source>
        <dbReference type="ARBA" id="ARBA00022692"/>
    </source>
</evidence>
<sequence>MRAFVRCVFALIVTIATVVVSEPDDLAKSQLRIFKCCRYGEELINDDANSNALPRCVPTKNRWKTFIFSVEDQVILDEPPADWYVIDGQRPKCDNRSELVHVPNRHTNPFVMFINGKVVLEYSQASQGPYIPPSHYCSDTNALLVCMPKKSAGNHAAATMRPRVRRCCGENASFHEGGNTCVNLEETADAPPLLPNASSAIEIVFGFPNCPKSDNFTIVGNAMDAEMHPDGSLEINGVVLPSGQFCVERIKELNQIAKVFACPEHAPQRPAVKATDIRFTLYPVGFIISALFLAATLAAGCLLPASHHVLHWRCQTHHVACLMMGDILMAIIQLAGDSLHGASCKAFAIMAHFFFLAAFFWLNTMCFNIWWTFRDLRPVSLEKGQETLRLRVYACYAWGGPFLVAGLAALLDHLPPQPQYTFLRPRFGEKQCWFYGDMEILAYFFGPIGVLLAVNLMFFAVTARELTCGLWKGEFVKSTTERATLGRICMKLVIVMGVTWVADVVSWAVGGPQYIWYFTDLINAFQGVLIFAAVGCQPQVRAALKRFVSRNPQTNAGRQGNGHSTTSHGMPSMGDSVTQNPSTKTAPLETIC</sequence>
<feature type="transmembrane region" description="Helical" evidence="6">
    <location>
        <begin position="347"/>
        <end position="371"/>
    </location>
</feature>
<feature type="chain" id="PRO_5007630046" description="G-protein coupled receptors family 2 profile 2 domain-containing protein" evidence="7">
    <location>
        <begin position="22"/>
        <end position="592"/>
    </location>
</feature>
<accession>A0A158P3Z3</accession>
<dbReference type="STRING" id="12957.A0A158P3Z3"/>
<dbReference type="InParanoid" id="A0A158P3Z3"/>
<dbReference type="Gene3D" id="1.20.1070.10">
    <property type="entry name" value="Rhodopsin 7-helix transmembrane proteins"/>
    <property type="match status" value="1"/>
</dbReference>
<dbReference type="PANTHER" id="PTHR46953">
    <property type="entry name" value="G-PROTEIN COUPLED RECEPTOR MTH-LIKE 1-RELATED"/>
    <property type="match status" value="1"/>
</dbReference>
<evidence type="ECO:0000256" key="1">
    <source>
        <dbReference type="ARBA" id="ARBA00004141"/>
    </source>
</evidence>
<feature type="transmembrane region" description="Helical" evidence="6">
    <location>
        <begin position="392"/>
        <end position="411"/>
    </location>
</feature>
<feature type="transmembrane region" description="Helical" evidence="6">
    <location>
        <begin position="440"/>
        <end position="463"/>
    </location>
</feature>
<feature type="signal peptide" evidence="7">
    <location>
        <begin position="1"/>
        <end position="21"/>
    </location>
</feature>
<dbReference type="InterPro" id="IPR000832">
    <property type="entry name" value="GPCR_2_secretin-like"/>
</dbReference>
<feature type="transmembrane region" description="Helical" evidence="6">
    <location>
        <begin position="317"/>
        <end position="335"/>
    </location>
</feature>
<dbReference type="AlphaFoldDB" id="A0A158P3Z3"/>
<organism evidence="9 10">
    <name type="scientific">Atta cephalotes</name>
    <name type="common">Leafcutter ant</name>
    <dbReference type="NCBI Taxonomy" id="12957"/>
    <lineage>
        <taxon>Eukaryota</taxon>
        <taxon>Metazoa</taxon>
        <taxon>Ecdysozoa</taxon>
        <taxon>Arthropoda</taxon>
        <taxon>Hexapoda</taxon>
        <taxon>Insecta</taxon>
        <taxon>Pterygota</taxon>
        <taxon>Neoptera</taxon>
        <taxon>Endopterygota</taxon>
        <taxon>Hymenoptera</taxon>
        <taxon>Apocrita</taxon>
        <taxon>Aculeata</taxon>
        <taxon>Formicoidea</taxon>
        <taxon>Formicidae</taxon>
        <taxon>Myrmicinae</taxon>
        <taxon>Atta</taxon>
    </lineage>
</organism>
<dbReference type="EMBL" id="ADTU01008636">
    <property type="status" value="NOT_ANNOTATED_CDS"/>
    <property type="molecule type" value="Genomic_DNA"/>
</dbReference>
<dbReference type="EMBL" id="ADTU01008637">
    <property type="status" value="NOT_ANNOTATED_CDS"/>
    <property type="molecule type" value="Genomic_DNA"/>
</dbReference>
<dbReference type="EMBL" id="ADTU01008632">
    <property type="status" value="NOT_ANNOTATED_CDS"/>
    <property type="molecule type" value="Genomic_DNA"/>
</dbReference>